<comment type="caution">
    <text evidence="1">The sequence shown here is derived from an EMBL/GenBank/DDBJ whole genome shotgun (WGS) entry which is preliminary data.</text>
</comment>
<organism evidence="1 2">
    <name type="scientific">Penicillium antarcticum</name>
    <dbReference type="NCBI Taxonomy" id="416450"/>
    <lineage>
        <taxon>Eukaryota</taxon>
        <taxon>Fungi</taxon>
        <taxon>Dikarya</taxon>
        <taxon>Ascomycota</taxon>
        <taxon>Pezizomycotina</taxon>
        <taxon>Eurotiomycetes</taxon>
        <taxon>Eurotiomycetidae</taxon>
        <taxon>Eurotiales</taxon>
        <taxon>Aspergillaceae</taxon>
        <taxon>Penicillium</taxon>
    </lineage>
</organism>
<evidence type="ECO:0000313" key="2">
    <source>
        <dbReference type="Proteomes" id="UP000191672"/>
    </source>
</evidence>
<gene>
    <name evidence="1" type="ORF">PENANT_c005G03681</name>
</gene>
<accession>A0A1V6QF43</accession>
<dbReference type="OrthoDB" id="10383225at2759"/>
<dbReference type="AlphaFoldDB" id="A0A1V6QF43"/>
<protein>
    <submittedName>
        <fullName evidence="1">Uncharacterized protein</fullName>
    </submittedName>
</protein>
<reference evidence="2" key="1">
    <citation type="journal article" date="2017" name="Nat. Microbiol.">
        <title>Global analysis of biosynthetic gene clusters reveals vast potential of secondary metabolite production in Penicillium species.</title>
        <authorList>
            <person name="Nielsen J.C."/>
            <person name="Grijseels S."/>
            <person name="Prigent S."/>
            <person name="Ji B."/>
            <person name="Dainat J."/>
            <person name="Nielsen K.F."/>
            <person name="Frisvad J.C."/>
            <person name="Workman M."/>
            <person name="Nielsen J."/>
        </authorList>
    </citation>
    <scope>NUCLEOTIDE SEQUENCE [LARGE SCALE GENOMIC DNA]</scope>
    <source>
        <strain evidence="2">IBT 31811</strain>
    </source>
</reference>
<keyword evidence="2" id="KW-1185">Reference proteome</keyword>
<dbReference type="EMBL" id="MDYN01000005">
    <property type="protein sequence ID" value="OQD87824.1"/>
    <property type="molecule type" value="Genomic_DNA"/>
</dbReference>
<dbReference type="Proteomes" id="UP000191672">
    <property type="component" value="Unassembled WGS sequence"/>
</dbReference>
<proteinExistence type="predicted"/>
<evidence type="ECO:0000313" key="1">
    <source>
        <dbReference type="EMBL" id="OQD87824.1"/>
    </source>
</evidence>
<sequence>MAPSLPKNVMGGDEVPSSGLLSISPLGLVPVSGGRVAKSKAYGKPANFQFALNINSCVKEWVKCPESDETKLADYLGLVLIAELRFLAISWPVLDILTVFHPLRGDTEKTHSFEIMHSPITRERIKAIVNPEREWPMGDEWDNSNEIIRSKRMAWCLLHLPMYFDIYQAQSSAERKAKNLESRENFKAKFGLVCTKQDDLQFDSTFPQFGPSRMDGKQEHLNRAWELLKYVSYLIDSDWHDRKVFSLDKGLSTYTEDIHEWIENITLASLESQSQKASAY</sequence>
<name>A0A1V6QF43_9EURO</name>
<dbReference type="STRING" id="416450.A0A1V6QF43"/>